<dbReference type="Proteomes" id="UP000324800">
    <property type="component" value="Unassembled WGS sequence"/>
</dbReference>
<feature type="region of interest" description="Disordered" evidence="1">
    <location>
        <begin position="131"/>
        <end position="165"/>
    </location>
</feature>
<feature type="compositionally biased region" description="Acidic residues" evidence="1">
    <location>
        <begin position="421"/>
        <end position="431"/>
    </location>
</feature>
<dbReference type="AlphaFoldDB" id="A0A5J4UUR3"/>
<gene>
    <name evidence="2" type="ORF">EZS28_030988</name>
</gene>
<evidence type="ECO:0000313" key="3">
    <source>
        <dbReference type="Proteomes" id="UP000324800"/>
    </source>
</evidence>
<evidence type="ECO:0000256" key="1">
    <source>
        <dbReference type="SAM" id="MobiDB-lite"/>
    </source>
</evidence>
<accession>A0A5J4UUR3</accession>
<protein>
    <submittedName>
        <fullName evidence="2">Uncharacterized protein</fullName>
    </submittedName>
</protein>
<reference evidence="2 3" key="1">
    <citation type="submission" date="2019-03" db="EMBL/GenBank/DDBJ databases">
        <title>Single cell metagenomics reveals metabolic interactions within the superorganism composed of flagellate Streblomastix strix and complex community of Bacteroidetes bacteria on its surface.</title>
        <authorList>
            <person name="Treitli S.C."/>
            <person name="Kolisko M."/>
            <person name="Husnik F."/>
            <person name="Keeling P."/>
            <person name="Hampl V."/>
        </authorList>
    </citation>
    <scope>NUCLEOTIDE SEQUENCE [LARGE SCALE GENOMIC DNA]</scope>
    <source>
        <strain evidence="2">ST1C</strain>
    </source>
</reference>
<comment type="caution">
    <text evidence="2">The sequence shown here is derived from an EMBL/GenBank/DDBJ whole genome shotgun (WGS) entry which is preliminary data.</text>
</comment>
<feature type="region of interest" description="Disordered" evidence="1">
    <location>
        <begin position="406"/>
        <end position="509"/>
    </location>
</feature>
<organism evidence="2 3">
    <name type="scientific">Streblomastix strix</name>
    <dbReference type="NCBI Taxonomy" id="222440"/>
    <lineage>
        <taxon>Eukaryota</taxon>
        <taxon>Metamonada</taxon>
        <taxon>Preaxostyla</taxon>
        <taxon>Oxymonadida</taxon>
        <taxon>Streblomastigidae</taxon>
        <taxon>Streblomastix</taxon>
    </lineage>
</organism>
<evidence type="ECO:0000313" key="2">
    <source>
        <dbReference type="EMBL" id="KAA6373485.1"/>
    </source>
</evidence>
<feature type="compositionally biased region" description="Basic and acidic residues" evidence="1">
    <location>
        <begin position="144"/>
        <end position="159"/>
    </location>
</feature>
<feature type="non-terminal residue" evidence="2">
    <location>
        <position position="509"/>
    </location>
</feature>
<proteinExistence type="predicted"/>
<sequence>MSLGVLGPPWEQSSRPKVEYKTTYKTLHTSPQVSTDVRSLKETRTFPYDSIPSRQIIPEKAVLDFKITEYQNPLRDGGRPDYQLMTRDVMDDYWARTRGSYLPQEVIVPTSLQNGRIVVEQQTVKDIQRTGRYNPLNPNYPRLLDGRGVQDKDEEESHQSVKKYKNCTKSYPSEYDQQRIQQSKDEYKKNLPSGGIELNSMNAWKQGLIGDIKVKKSSVINSSGDRDRTITAGLDGKGLSLKEEYALMEDLRKNEIYQDQDNQDNQKQDSNRSISAYTPHRRIQYIYDTNDSSLSFAQKMRIKDGIGVRGLFGGDIQSTCVTGPNAKWVTSQQLAPVGPAVCSAYPDEDQGLNNGVFVIAQDDGFWNQNIPTKKLSKYKKEIQQRAPPVPIGGRLGLVIENIDDKENEQQDWRQQQQIEQEQQEQEQQELNDDNKPTNASYHPPDKSIWNKYKSNMAFDEQDDNNKDVQKAKTAQQFLWNESDKPNRFTTTQQLAHPSPDQFKKMTQMG</sequence>
<dbReference type="EMBL" id="SNRW01012711">
    <property type="protein sequence ID" value="KAA6373485.1"/>
    <property type="molecule type" value="Genomic_DNA"/>
</dbReference>
<name>A0A5J4UUR3_9EUKA</name>
<dbReference type="OrthoDB" id="10681907at2759"/>